<comment type="subcellular location">
    <subcellularLocation>
        <location evidence="1">Membrane</location>
        <topology evidence="1">Multi-pass membrane protein</topology>
    </subcellularLocation>
</comment>
<evidence type="ECO:0000256" key="4">
    <source>
        <dbReference type="ARBA" id="ARBA00022958"/>
    </source>
</evidence>
<dbReference type="GO" id="GO:0016020">
    <property type="term" value="C:membrane"/>
    <property type="evidence" value="ECO:0007669"/>
    <property type="project" value="UniProtKB-SubCell"/>
</dbReference>
<keyword evidence="4" id="KW-0630">Potassium</keyword>
<dbReference type="GO" id="GO:0006885">
    <property type="term" value="P:regulation of pH"/>
    <property type="evidence" value="ECO:0007669"/>
    <property type="project" value="TreeGrafter"/>
</dbReference>
<dbReference type="PANTHER" id="PTHR32468:SF109">
    <property type="entry name" value="CATION_H(+) ANTIPORTER 24-RELATED"/>
    <property type="match status" value="1"/>
</dbReference>
<sequence length="237" mass="26423">MIFNCIYSIGGSVKLRRDSATDSDEDDEWWLGLRPNLSGYCFKDDDCHLIWLCSISLKKSKQEIWYDLSFQRKSWSIFSLIKLKLDLHFSQNQESFHNSGSRELNLLSSEIGRLAMSTSLVSDVVGISSILAFEAAKQGEGKSMAALCDFFGLAIANGPLWLGLAVPLGPPLGATLVERSETVIMELLMPFSFTFVGMSVDVFSMSGQWASLMPLVLHDFGWVLNQDYCNSLGFSFL</sequence>
<proteinExistence type="predicted"/>
<evidence type="ECO:0000256" key="1">
    <source>
        <dbReference type="ARBA" id="ARBA00004141"/>
    </source>
</evidence>
<evidence type="ECO:0000313" key="6">
    <source>
        <dbReference type="EMBL" id="KAA8543699.1"/>
    </source>
</evidence>
<evidence type="ECO:0000256" key="3">
    <source>
        <dbReference type="ARBA" id="ARBA00022538"/>
    </source>
</evidence>
<evidence type="ECO:0000256" key="5">
    <source>
        <dbReference type="ARBA" id="ARBA00023065"/>
    </source>
</evidence>
<keyword evidence="7" id="KW-1185">Reference proteome</keyword>
<evidence type="ECO:0000313" key="7">
    <source>
        <dbReference type="Proteomes" id="UP000325577"/>
    </source>
</evidence>
<dbReference type="Gene3D" id="1.20.1530.20">
    <property type="match status" value="1"/>
</dbReference>
<dbReference type="AlphaFoldDB" id="A0A5J5BLI5"/>
<dbReference type="InterPro" id="IPR038770">
    <property type="entry name" value="Na+/solute_symporter_sf"/>
</dbReference>
<dbReference type="GO" id="GO:0006813">
    <property type="term" value="P:potassium ion transport"/>
    <property type="evidence" value="ECO:0007669"/>
    <property type="project" value="UniProtKB-KW"/>
</dbReference>
<name>A0A5J5BLI5_9ASTE</name>
<evidence type="ECO:0000256" key="2">
    <source>
        <dbReference type="ARBA" id="ARBA00022448"/>
    </source>
</evidence>
<keyword evidence="3" id="KW-0633">Potassium transport</keyword>
<dbReference type="InterPro" id="IPR050794">
    <property type="entry name" value="CPA2_transporter"/>
</dbReference>
<gene>
    <name evidence="6" type="ORF">F0562_021555</name>
</gene>
<dbReference type="PANTHER" id="PTHR32468">
    <property type="entry name" value="CATION/H + ANTIPORTER"/>
    <property type="match status" value="1"/>
</dbReference>
<accession>A0A5J5BLI5</accession>
<dbReference type="GO" id="GO:0098662">
    <property type="term" value="P:inorganic cation transmembrane transport"/>
    <property type="evidence" value="ECO:0007669"/>
    <property type="project" value="TreeGrafter"/>
</dbReference>
<dbReference type="Proteomes" id="UP000325577">
    <property type="component" value="Linkage Group LG11"/>
</dbReference>
<keyword evidence="5" id="KW-0406">Ion transport</keyword>
<dbReference type="GO" id="GO:0012505">
    <property type="term" value="C:endomembrane system"/>
    <property type="evidence" value="ECO:0007669"/>
    <property type="project" value="TreeGrafter"/>
</dbReference>
<dbReference type="EMBL" id="CM018034">
    <property type="protein sequence ID" value="KAA8543699.1"/>
    <property type="molecule type" value="Genomic_DNA"/>
</dbReference>
<protein>
    <submittedName>
        <fullName evidence="6">Uncharacterized protein</fullName>
    </submittedName>
</protein>
<organism evidence="6 7">
    <name type="scientific">Nyssa sinensis</name>
    <dbReference type="NCBI Taxonomy" id="561372"/>
    <lineage>
        <taxon>Eukaryota</taxon>
        <taxon>Viridiplantae</taxon>
        <taxon>Streptophyta</taxon>
        <taxon>Embryophyta</taxon>
        <taxon>Tracheophyta</taxon>
        <taxon>Spermatophyta</taxon>
        <taxon>Magnoliopsida</taxon>
        <taxon>eudicotyledons</taxon>
        <taxon>Gunneridae</taxon>
        <taxon>Pentapetalae</taxon>
        <taxon>asterids</taxon>
        <taxon>Cornales</taxon>
        <taxon>Nyssaceae</taxon>
        <taxon>Nyssa</taxon>
    </lineage>
</organism>
<keyword evidence="2" id="KW-0813">Transport</keyword>
<reference evidence="6 7" key="1">
    <citation type="submission" date="2019-09" db="EMBL/GenBank/DDBJ databases">
        <title>A chromosome-level genome assembly of the Chinese tupelo Nyssa sinensis.</title>
        <authorList>
            <person name="Yang X."/>
            <person name="Kang M."/>
            <person name="Yang Y."/>
            <person name="Xiong H."/>
            <person name="Wang M."/>
            <person name="Zhang Z."/>
            <person name="Wang Z."/>
            <person name="Wu H."/>
            <person name="Ma T."/>
            <person name="Liu J."/>
            <person name="Xi Z."/>
        </authorList>
    </citation>
    <scope>NUCLEOTIDE SEQUENCE [LARGE SCALE GENOMIC DNA]</scope>
    <source>
        <strain evidence="6">J267</strain>
        <tissue evidence="6">Leaf</tissue>
    </source>
</reference>